<dbReference type="PRINTS" id="PR00813">
    <property type="entry name" value="BCTERIALGSPG"/>
</dbReference>
<dbReference type="Gene3D" id="3.30.700.10">
    <property type="entry name" value="Glycoprotein, Type 4 Pilin"/>
    <property type="match status" value="1"/>
</dbReference>
<dbReference type="GO" id="GO:0015628">
    <property type="term" value="P:protein secretion by the type II secretion system"/>
    <property type="evidence" value="ECO:0007669"/>
    <property type="project" value="InterPro"/>
</dbReference>
<dbReference type="AlphaFoldDB" id="A0A1N6TV56"/>
<evidence type="ECO:0000313" key="3">
    <source>
        <dbReference type="EMBL" id="SIQ57268.1"/>
    </source>
</evidence>
<keyword evidence="1" id="KW-0488">Methylation</keyword>
<dbReference type="RefSeq" id="WP_303046393.1">
    <property type="nucleotide sequence ID" value="NZ_FTMP01000005.1"/>
</dbReference>
<dbReference type="InterPro" id="IPR012902">
    <property type="entry name" value="N_methyl_site"/>
</dbReference>
<dbReference type="InterPro" id="IPR031982">
    <property type="entry name" value="PilE-like"/>
</dbReference>
<keyword evidence="2" id="KW-1133">Transmembrane helix</keyword>
<dbReference type="NCBIfam" id="TIGR02532">
    <property type="entry name" value="IV_pilin_GFxxxE"/>
    <property type="match status" value="1"/>
</dbReference>
<reference evidence="3 4" key="1">
    <citation type="submission" date="2017-01" db="EMBL/GenBank/DDBJ databases">
        <authorList>
            <person name="Mah S.A."/>
            <person name="Swanson W.J."/>
            <person name="Moy G.W."/>
            <person name="Vacquier V.D."/>
        </authorList>
    </citation>
    <scope>NUCLEOTIDE SEQUENCE [LARGE SCALE GENOMIC DNA]</scope>
    <source>
        <strain evidence="3 4">RU36E</strain>
    </source>
</reference>
<dbReference type="SUPFAM" id="SSF54523">
    <property type="entry name" value="Pili subunits"/>
    <property type="match status" value="1"/>
</dbReference>
<dbReference type="InterPro" id="IPR000983">
    <property type="entry name" value="Bac_GSPG_pilin"/>
</dbReference>
<evidence type="ECO:0000256" key="1">
    <source>
        <dbReference type="ARBA" id="ARBA00022481"/>
    </source>
</evidence>
<feature type="transmembrane region" description="Helical" evidence="2">
    <location>
        <begin position="12"/>
        <end position="32"/>
    </location>
</feature>
<keyword evidence="2" id="KW-0472">Membrane</keyword>
<dbReference type="Pfam" id="PF16732">
    <property type="entry name" value="ComP_DUS"/>
    <property type="match status" value="1"/>
</dbReference>
<protein>
    <submittedName>
        <fullName evidence="3">Type IV pilus assembly protein PilE</fullName>
    </submittedName>
</protein>
<dbReference type="Pfam" id="PF07963">
    <property type="entry name" value="N_methyl"/>
    <property type="match status" value="1"/>
</dbReference>
<gene>
    <name evidence="3" type="ORF">SAMN05878282_105221</name>
</gene>
<dbReference type="Proteomes" id="UP000185841">
    <property type="component" value="Unassembled WGS sequence"/>
</dbReference>
<sequence>MGMNIQKGFTLIELMMAVIILAILAAIALPTYTQYVDRAECEDGKALITGAANFMERYRAQNGGSYANASLANFGTDSETFAVEITNSTATTYTLTATAQGRLAGNLTLTQANVRAGTLAGQCNW</sequence>
<organism evidence="3 4">
    <name type="scientific">Aquipseudomonas alcaligenes</name>
    <name type="common">Pseudomonas alcaligenes</name>
    <dbReference type="NCBI Taxonomy" id="43263"/>
    <lineage>
        <taxon>Bacteria</taxon>
        <taxon>Pseudomonadati</taxon>
        <taxon>Pseudomonadota</taxon>
        <taxon>Gammaproteobacteria</taxon>
        <taxon>Pseudomonadales</taxon>
        <taxon>Pseudomonadaceae</taxon>
        <taxon>Aquipseudomonas</taxon>
    </lineage>
</organism>
<dbReference type="PROSITE" id="PS00409">
    <property type="entry name" value="PROKAR_NTER_METHYL"/>
    <property type="match status" value="1"/>
</dbReference>
<proteinExistence type="predicted"/>
<evidence type="ECO:0000256" key="2">
    <source>
        <dbReference type="SAM" id="Phobius"/>
    </source>
</evidence>
<dbReference type="EMBL" id="FTMP01000005">
    <property type="protein sequence ID" value="SIQ57268.1"/>
    <property type="molecule type" value="Genomic_DNA"/>
</dbReference>
<keyword evidence="2" id="KW-0812">Transmembrane</keyword>
<dbReference type="GO" id="GO:0015627">
    <property type="term" value="C:type II protein secretion system complex"/>
    <property type="evidence" value="ECO:0007669"/>
    <property type="project" value="InterPro"/>
</dbReference>
<name>A0A1N6TV56_AQUAC</name>
<dbReference type="InterPro" id="IPR045584">
    <property type="entry name" value="Pilin-like"/>
</dbReference>
<evidence type="ECO:0000313" key="4">
    <source>
        <dbReference type="Proteomes" id="UP000185841"/>
    </source>
</evidence>
<accession>A0A1N6TV56</accession>
<dbReference type="GO" id="GO:0043683">
    <property type="term" value="P:type IV pilus assembly"/>
    <property type="evidence" value="ECO:0007669"/>
    <property type="project" value="InterPro"/>
</dbReference>